<dbReference type="PANTHER" id="PTHR30329">
    <property type="entry name" value="STATOR ELEMENT OF FLAGELLAR MOTOR COMPLEX"/>
    <property type="match status" value="1"/>
</dbReference>
<keyword evidence="6" id="KW-0732">Signal</keyword>
<sequence>MKKIIALAAISTAISAATITAPAQAASKGLTELKQGTAFTTGSVMGAIVGGPIGMFIGALGGVYVAEQIKQVDEQEDLTVALAHTEQQVEILSTELAARNQSLSEQEARMAELQALALDQLQLQVMFHTGSDVLTEQGRAQVESLAQFLVKNPTLAIQLNGHADPRGTDEYNNVLSHYRAVSVQQVLESTGIEPDRIAVSAFGSGQSNARRGDLEAYALERRVDITIVQPTAAAMAMGH</sequence>
<feature type="transmembrane region" description="Helical" evidence="5">
    <location>
        <begin position="44"/>
        <end position="66"/>
    </location>
</feature>
<keyword evidence="5" id="KW-0812">Transmembrane</keyword>
<dbReference type="Gene3D" id="3.30.1330.60">
    <property type="entry name" value="OmpA-like domain"/>
    <property type="match status" value="1"/>
</dbReference>
<dbReference type="CDD" id="cd07185">
    <property type="entry name" value="OmpA_C-like"/>
    <property type="match status" value="1"/>
</dbReference>
<comment type="caution">
    <text evidence="8">The sequence shown here is derived from an EMBL/GenBank/DDBJ whole genome shotgun (WGS) entry which is preliminary data.</text>
</comment>
<organism evidence="8 9">
    <name type="scientific">Simiduia aestuariiviva</name>
    <dbReference type="NCBI Taxonomy" id="1510459"/>
    <lineage>
        <taxon>Bacteria</taxon>
        <taxon>Pseudomonadati</taxon>
        <taxon>Pseudomonadota</taxon>
        <taxon>Gammaproteobacteria</taxon>
        <taxon>Cellvibrionales</taxon>
        <taxon>Cellvibrionaceae</taxon>
        <taxon>Simiduia</taxon>
    </lineage>
</organism>
<dbReference type="AlphaFoldDB" id="A0A839UQX5"/>
<keyword evidence="9" id="KW-1185">Reference proteome</keyword>
<protein>
    <submittedName>
        <fullName evidence="8">Outer membrane protein OmpA-like peptidoglycan-associated protein</fullName>
    </submittedName>
</protein>
<dbReference type="InterPro" id="IPR006665">
    <property type="entry name" value="OmpA-like"/>
</dbReference>
<evidence type="ECO:0000256" key="3">
    <source>
        <dbReference type="ARBA" id="ARBA00023237"/>
    </source>
</evidence>
<evidence type="ECO:0000256" key="1">
    <source>
        <dbReference type="ARBA" id="ARBA00004442"/>
    </source>
</evidence>
<accession>A0A839UQX5</accession>
<dbReference type="PRINTS" id="PR01021">
    <property type="entry name" value="OMPADOMAIN"/>
</dbReference>
<dbReference type="InterPro" id="IPR050330">
    <property type="entry name" value="Bact_OuterMem_StrucFunc"/>
</dbReference>
<dbReference type="PROSITE" id="PS51123">
    <property type="entry name" value="OMPA_2"/>
    <property type="match status" value="1"/>
</dbReference>
<feature type="chain" id="PRO_5032503115" evidence="6">
    <location>
        <begin position="26"/>
        <end position="239"/>
    </location>
</feature>
<dbReference type="Pfam" id="PF00691">
    <property type="entry name" value="OmpA"/>
    <property type="match status" value="1"/>
</dbReference>
<evidence type="ECO:0000256" key="6">
    <source>
        <dbReference type="SAM" id="SignalP"/>
    </source>
</evidence>
<dbReference type="InterPro" id="IPR036737">
    <property type="entry name" value="OmpA-like_sf"/>
</dbReference>
<evidence type="ECO:0000256" key="2">
    <source>
        <dbReference type="ARBA" id="ARBA00023136"/>
    </source>
</evidence>
<proteinExistence type="predicted"/>
<keyword evidence="3" id="KW-0998">Cell outer membrane</keyword>
<keyword evidence="5" id="KW-1133">Transmembrane helix</keyword>
<gene>
    <name evidence="8" type="ORF">FHS30_002087</name>
</gene>
<dbReference type="InterPro" id="IPR006664">
    <property type="entry name" value="OMP_bac"/>
</dbReference>
<keyword evidence="2 4" id="KW-0472">Membrane</keyword>
<dbReference type="PANTHER" id="PTHR30329:SF21">
    <property type="entry name" value="LIPOPROTEIN YIAD-RELATED"/>
    <property type="match status" value="1"/>
</dbReference>
<evidence type="ECO:0000259" key="7">
    <source>
        <dbReference type="PROSITE" id="PS51123"/>
    </source>
</evidence>
<name>A0A839UQX5_9GAMM</name>
<dbReference type="Proteomes" id="UP000559987">
    <property type="component" value="Unassembled WGS sequence"/>
</dbReference>
<feature type="domain" description="OmpA-like" evidence="7">
    <location>
        <begin position="114"/>
        <end position="231"/>
    </location>
</feature>
<reference evidence="8 9" key="1">
    <citation type="submission" date="2020-08" db="EMBL/GenBank/DDBJ databases">
        <title>Genomic Encyclopedia of Type Strains, Phase III (KMG-III): the genomes of soil and plant-associated and newly described type strains.</title>
        <authorList>
            <person name="Whitman W."/>
        </authorList>
    </citation>
    <scope>NUCLEOTIDE SEQUENCE [LARGE SCALE GENOMIC DNA]</scope>
    <source>
        <strain evidence="8 9">CECT 8571</strain>
    </source>
</reference>
<dbReference type="GO" id="GO:0009279">
    <property type="term" value="C:cell outer membrane"/>
    <property type="evidence" value="ECO:0007669"/>
    <property type="project" value="UniProtKB-SubCell"/>
</dbReference>
<evidence type="ECO:0000313" key="9">
    <source>
        <dbReference type="Proteomes" id="UP000559987"/>
    </source>
</evidence>
<evidence type="ECO:0000256" key="5">
    <source>
        <dbReference type="SAM" id="Phobius"/>
    </source>
</evidence>
<dbReference type="RefSeq" id="WP_183910392.1">
    <property type="nucleotide sequence ID" value="NZ_JACHXZ010000003.1"/>
</dbReference>
<feature type="signal peptide" evidence="6">
    <location>
        <begin position="1"/>
        <end position="25"/>
    </location>
</feature>
<dbReference type="SUPFAM" id="SSF103088">
    <property type="entry name" value="OmpA-like"/>
    <property type="match status" value="1"/>
</dbReference>
<evidence type="ECO:0000313" key="8">
    <source>
        <dbReference type="EMBL" id="MBB3168879.1"/>
    </source>
</evidence>
<dbReference type="EMBL" id="JACHXZ010000003">
    <property type="protein sequence ID" value="MBB3168879.1"/>
    <property type="molecule type" value="Genomic_DNA"/>
</dbReference>
<comment type="subcellular location">
    <subcellularLocation>
        <location evidence="1">Cell outer membrane</location>
    </subcellularLocation>
</comment>
<evidence type="ECO:0000256" key="4">
    <source>
        <dbReference type="PROSITE-ProRule" id="PRU00473"/>
    </source>
</evidence>